<evidence type="ECO:0000313" key="11">
    <source>
        <dbReference type="EMBL" id="KAF2189577.1"/>
    </source>
</evidence>
<dbReference type="PANTHER" id="PTHR22770:SF47">
    <property type="entry name" value="E3 UBIQUITIN-PROTEIN LIGASE RNF216"/>
    <property type="match status" value="1"/>
</dbReference>
<dbReference type="PANTHER" id="PTHR22770">
    <property type="entry name" value="UBIQUITIN CONJUGATING ENZYME 7 INTERACTING PROTEIN-RELATED"/>
    <property type="match status" value="1"/>
</dbReference>
<evidence type="ECO:0000256" key="8">
    <source>
        <dbReference type="SAM" id="Coils"/>
    </source>
</evidence>
<dbReference type="SUPFAM" id="SSF57850">
    <property type="entry name" value="RING/U-box"/>
    <property type="match status" value="1"/>
</dbReference>
<evidence type="ECO:0000256" key="5">
    <source>
        <dbReference type="ARBA" id="ARBA00022771"/>
    </source>
</evidence>
<dbReference type="CDD" id="cd20353">
    <property type="entry name" value="Rcat_RBR_RNF216"/>
    <property type="match status" value="1"/>
</dbReference>
<dbReference type="GO" id="GO:0008270">
    <property type="term" value="F:zinc ion binding"/>
    <property type="evidence" value="ECO:0007669"/>
    <property type="project" value="UniProtKB-KW"/>
</dbReference>
<dbReference type="PROSITE" id="PS51873">
    <property type="entry name" value="TRIAD"/>
    <property type="match status" value="1"/>
</dbReference>
<keyword evidence="3" id="KW-0479">Metal-binding</keyword>
<feature type="region of interest" description="Disordered" evidence="9">
    <location>
        <begin position="90"/>
        <end position="109"/>
    </location>
</feature>
<evidence type="ECO:0000256" key="1">
    <source>
        <dbReference type="ARBA" id="ARBA00004906"/>
    </source>
</evidence>
<dbReference type="EMBL" id="ML994620">
    <property type="protein sequence ID" value="KAF2189577.1"/>
    <property type="molecule type" value="Genomic_DNA"/>
</dbReference>
<keyword evidence="12" id="KW-1185">Reference proteome</keyword>
<keyword evidence="5" id="KW-0863">Zinc-finger</keyword>
<feature type="region of interest" description="Disordered" evidence="9">
    <location>
        <begin position="164"/>
        <end position="228"/>
    </location>
</feature>
<keyword evidence="8" id="KW-0175">Coiled coil</keyword>
<protein>
    <recommendedName>
        <fullName evidence="10">RING-type domain-containing protein</fullName>
    </recommendedName>
</protein>
<sequence>MIDLTGLEDIPDVDVPPNGEQPLRPAEDVQIISEAECLQMVLNVLPDIAVDYVLNLIQDRANDLARTIAEAERLIAFILDEGTYPKERDKVNNRKRKRSDDDDIAEFERGHQEHDNRIYFEHAKTLLKDEFREVPVKHIENTLRNDNTLFKAFNTLDRQLKNYNSRSTPFPKVRARRNNPNAMSSARSQPSNELLRELAAARKKRANDDAKRRKEEYAKRAEEENLQRAQRDNDMTQCLCCFEEYPSNRVTVCNGDIVHFFCLGCAKQYVEHEMGESRCRPVCFATVECKATFTRQQLQAFLDAKSFERLERLQQQEDIRNAGLEDLAECPFCDFKAECPPVEIDKEFRCLNPECGKTSCRLCDKETHIPMSCEEAEKESKVTVRHTLEEAMSKALIRFCNKCKHPFIKEYGCNKMTCTNCRNTQCYICSKDVSGYDHFSDNSHPNRCPLHDNVEARHEEEVKKAEAVALALLRAEHPDISEEELKIQVSDRVKQEEDARRQRAQANHQGFPFQIVGNNLVHRDPNAQPQPVGLQQLHPPIAPGPPPPLAVYFGPGIQPHQAAPAYGNLQPFHNRRINNRYVPVRGGYGRIIPNPE</sequence>
<accession>A0A6A6EC60</accession>
<evidence type="ECO:0000256" key="2">
    <source>
        <dbReference type="ARBA" id="ARBA00022679"/>
    </source>
</evidence>
<proteinExistence type="predicted"/>
<dbReference type="OrthoDB" id="10009520at2759"/>
<dbReference type="CDD" id="cd20339">
    <property type="entry name" value="BRcat_RBR_RNF216"/>
    <property type="match status" value="1"/>
</dbReference>
<dbReference type="InterPro" id="IPR047545">
    <property type="entry name" value="BRcat_RBR_RNF216"/>
</dbReference>
<evidence type="ECO:0000313" key="12">
    <source>
        <dbReference type="Proteomes" id="UP000800200"/>
    </source>
</evidence>
<keyword evidence="6" id="KW-0833">Ubl conjugation pathway</keyword>
<feature type="region of interest" description="Disordered" evidence="9">
    <location>
        <begin position="1"/>
        <end position="23"/>
    </location>
</feature>
<keyword evidence="4" id="KW-0677">Repeat</keyword>
<dbReference type="InterPro" id="IPR047546">
    <property type="entry name" value="Rcat_RBR_RNF216"/>
</dbReference>
<feature type="domain" description="RING-type" evidence="10">
    <location>
        <begin position="234"/>
        <end position="449"/>
    </location>
</feature>
<feature type="coiled-coil region" evidence="8">
    <location>
        <begin position="54"/>
        <end position="81"/>
    </location>
</feature>
<dbReference type="Gene3D" id="1.20.120.1750">
    <property type="match status" value="1"/>
</dbReference>
<keyword evidence="2" id="KW-0808">Transferase</keyword>
<evidence type="ECO:0000256" key="9">
    <source>
        <dbReference type="SAM" id="MobiDB-lite"/>
    </source>
</evidence>
<organism evidence="11 12">
    <name type="scientific">Zopfia rhizophila CBS 207.26</name>
    <dbReference type="NCBI Taxonomy" id="1314779"/>
    <lineage>
        <taxon>Eukaryota</taxon>
        <taxon>Fungi</taxon>
        <taxon>Dikarya</taxon>
        <taxon>Ascomycota</taxon>
        <taxon>Pezizomycotina</taxon>
        <taxon>Dothideomycetes</taxon>
        <taxon>Dothideomycetes incertae sedis</taxon>
        <taxon>Zopfiaceae</taxon>
        <taxon>Zopfia</taxon>
    </lineage>
</organism>
<evidence type="ECO:0000256" key="7">
    <source>
        <dbReference type="ARBA" id="ARBA00022833"/>
    </source>
</evidence>
<reference evidence="11" key="1">
    <citation type="journal article" date="2020" name="Stud. Mycol.">
        <title>101 Dothideomycetes genomes: a test case for predicting lifestyles and emergence of pathogens.</title>
        <authorList>
            <person name="Haridas S."/>
            <person name="Albert R."/>
            <person name="Binder M."/>
            <person name="Bloem J."/>
            <person name="Labutti K."/>
            <person name="Salamov A."/>
            <person name="Andreopoulos B."/>
            <person name="Baker S."/>
            <person name="Barry K."/>
            <person name="Bills G."/>
            <person name="Bluhm B."/>
            <person name="Cannon C."/>
            <person name="Castanera R."/>
            <person name="Culley D."/>
            <person name="Daum C."/>
            <person name="Ezra D."/>
            <person name="Gonzalez J."/>
            <person name="Henrissat B."/>
            <person name="Kuo A."/>
            <person name="Liang C."/>
            <person name="Lipzen A."/>
            <person name="Lutzoni F."/>
            <person name="Magnuson J."/>
            <person name="Mondo S."/>
            <person name="Nolan M."/>
            <person name="Ohm R."/>
            <person name="Pangilinan J."/>
            <person name="Park H.-J."/>
            <person name="Ramirez L."/>
            <person name="Alfaro M."/>
            <person name="Sun H."/>
            <person name="Tritt A."/>
            <person name="Yoshinaga Y."/>
            <person name="Zwiers L.-H."/>
            <person name="Turgeon B."/>
            <person name="Goodwin S."/>
            <person name="Spatafora J."/>
            <person name="Crous P."/>
            <person name="Grigoriev I."/>
        </authorList>
    </citation>
    <scope>NUCLEOTIDE SEQUENCE</scope>
    <source>
        <strain evidence="11">CBS 207.26</strain>
    </source>
</reference>
<dbReference type="Proteomes" id="UP000800200">
    <property type="component" value="Unassembled WGS sequence"/>
</dbReference>
<feature type="compositionally biased region" description="Polar residues" evidence="9">
    <location>
        <begin position="178"/>
        <end position="192"/>
    </location>
</feature>
<gene>
    <name evidence="11" type="ORF">K469DRAFT_562812</name>
</gene>
<dbReference type="GO" id="GO:0016740">
    <property type="term" value="F:transferase activity"/>
    <property type="evidence" value="ECO:0007669"/>
    <property type="project" value="UniProtKB-KW"/>
</dbReference>
<dbReference type="InterPro" id="IPR044066">
    <property type="entry name" value="TRIAD_supradom"/>
</dbReference>
<keyword evidence="7" id="KW-0862">Zinc</keyword>
<comment type="pathway">
    <text evidence="1">Protein modification; protein ubiquitination.</text>
</comment>
<dbReference type="AlphaFoldDB" id="A0A6A6EC60"/>
<dbReference type="Pfam" id="PF26200">
    <property type="entry name" value="Rcat_RNF216"/>
    <property type="match status" value="1"/>
</dbReference>
<evidence type="ECO:0000256" key="3">
    <source>
        <dbReference type="ARBA" id="ARBA00022723"/>
    </source>
</evidence>
<evidence type="ECO:0000256" key="6">
    <source>
        <dbReference type="ARBA" id="ARBA00022786"/>
    </source>
</evidence>
<feature type="compositionally biased region" description="Basic and acidic residues" evidence="9">
    <location>
        <begin position="194"/>
        <end position="228"/>
    </location>
</feature>
<evidence type="ECO:0000256" key="4">
    <source>
        <dbReference type="ARBA" id="ARBA00022737"/>
    </source>
</evidence>
<evidence type="ECO:0000259" key="10">
    <source>
        <dbReference type="PROSITE" id="PS51873"/>
    </source>
</evidence>
<dbReference type="InterPro" id="IPR051628">
    <property type="entry name" value="LUBAC_E3_Ligases"/>
</dbReference>
<name>A0A6A6EC60_9PEZI</name>